<comment type="subunit">
    <text evidence="9">Component of the Mediator complex.</text>
</comment>
<evidence type="ECO:0000256" key="2">
    <source>
        <dbReference type="ARBA" id="ARBA00008782"/>
    </source>
</evidence>
<gene>
    <name evidence="9" type="primary">MED5</name>
    <name evidence="11" type="ORF">PSTG_09003</name>
</gene>
<evidence type="ECO:0000313" key="12">
    <source>
        <dbReference type="Proteomes" id="UP000054564"/>
    </source>
</evidence>
<evidence type="ECO:0000256" key="1">
    <source>
        <dbReference type="ARBA" id="ARBA00004123"/>
    </source>
</evidence>
<comment type="similarity">
    <text evidence="2 9">Belongs to the Mediator complex subunit 5 family.</text>
</comment>
<feature type="compositionally biased region" description="Basic and acidic residues" evidence="10">
    <location>
        <begin position="905"/>
        <end position="915"/>
    </location>
</feature>
<dbReference type="InterPro" id="IPR014801">
    <property type="entry name" value="Mediator_Med5_fun"/>
</dbReference>
<keyword evidence="7 9" id="KW-0539">Nucleus</keyword>
<feature type="region of interest" description="Disordered" evidence="10">
    <location>
        <begin position="457"/>
        <end position="476"/>
    </location>
</feature>
<proteinExistence type="inferred from homology"/>
<sequence>MERFISLTRASCRRGVEGTEWAEQITKIQQQEEEEEDYGSALIELTLSSKVTSIRLLSYYRTAISKQIIEPSRAASKLIITSNRITTNKLNWLAEPLLSQQNLAVSVEEHLDPLLELIDSTTTTKEGEEQPISVLAQILLRSIANELLAKPVTSKLDNRTILKITQTIAPNDDHLHSLLRHLSPSTAKGLSYNPPSSTSTTASGLIAYILLTPGGATSFQPFISFALSRRDSFILELLSAAIQLGTVPKQELEEEDQDINLIPWIALLAGGRLAEIIRTVIDSKIIIDIELLDTHQLQLLSSKINPQKIWYCLLDSLIVNNLVDSDTLPHLVSLSDSVGTDESVPVYYKYAHHSCLELGLHSLANSLSVDISSTTISELINKLVQSLRLACESFDLSRCISITKSITKSESLSVLFIWAKPVQILAPIRELLDDWNSIRNRTSNNHHLKNDLEDHRTVHSNENDGGEHHHHQNSVIDESSSGSEFEKFGALLGWIQGVIGRFNLMANLGAHLGSTKGFTINYTSNPSQSYSLTDLGPIQMTTLSTWIESLYGSTGIPDDLLIKTDPRIFFMISTSLFKQSFDALKAGLIDLQTFRDGLSYFEHKLLVEGCAIGVIGWLLDELSRLGPISPSSFPTALIEILQSILLSESISSTALFLVSARSLKVLRQFDKLFTDRKTCLIEEDSNSDLNRRVQLNLEVIEQRLTVLPTTEMITPARFISFDFGESNVSWSQALDMAVKMAIDGNLSEEEDSQDRTIPIWSLLPQIMKALKAKEFVKILIGSIVKAIKPDPDPPSPKPCRRVEKAWDIHQYQRLERAVGLAVDILTWPADLPSSESRRLRVLEELFGGWGNRLSKTTDIDHAEIERDILLGCLDRLHALELVHSNSSGVSSSLNQDTDGNSTGDVEMRTSDDHHHTGNQTNDDDKDLVRNLLSLRFRLISMESLRREKLKQIGVLDVYLDAQRQSLGDCERDGERQDHQGMRSVDDLGRGLEGVGQGERQNGDQVLIHSHGQLLVEKADHQLNDLGVEDVNGLENQNRIEIELEPEPATGAQTATATATATGSETQTRAATEIGSDVVEHTENDKEHEKESDLDKVEEEVEVEVGDKEEEKGELEDKAGLDVKGEQDEKEKEGLEEKEKEEEEQEQEGKEKEKGEQEQEEKEKEEEKEMEMEKGEQEEKEESKEKSRSESGIDNEIEQVEDKMEVDPKESVESTKGESTIPDTKKVHFLEPARSSTEPEKEMCTIKEDDNHQASIRDEPVRKKIKKSRTHIQVDHQLVELTVLDWIISSLTISPVSGLSDPSTSTSSTTHSSLDSSDLIEFRKIFLPACFPVHPLDKFKLVGLVDL</sequence>
<evidence type="ECO:0000256" key="5">
    <source>
        <dbReference type="ARBA" id="ARBA00023159"/>
    </source>
</evidence>
<dbReference type="OrthoDB" id="2505968at2759"/>
<accession>A0A0L0VFJ0</accession>
<name>A0A0L0VFJ0_9BASI</name>
<protein>
    <recommendedName>
        <fullName evidence="3 9">Mediator of RNA polymerase II transcription subunit 5</fullName>
    </recommendedName>
    <alternativeName>
        <fullName evidence="8 9">Mediator complex subunit 5</fullName>
    </alternativeName>
</protein>
<dbReference type="PANTHER" id="PTHR35784:SF1">
    <property type="entry name" value="MEDIATOR OF RNA POLYMERASE II TRANSCRIPTION SUBUNIT 5"/>
    <property type="match status" value="1"/>
</dbReference>
<comment type="subcellular location">
    <subcellularLocation>
        <location evidence="1 9">Nucleus</location>
    </subcellularLocation>
</comment>
<feature type="compositionally biased region" description="Basic and acidic residues" evidence="10">
    <location>
        <begin position="1146"/>
        <end position="1190"/>
    </location>
</feature>
<dbReference type="PANTHER" id="PTHR35784">
    <property type="entry name" value="MEDIATOR OF RNA POLYMERASE II TRANSCRIPTION SUBUNIT 5"/>
    <property type="match status" value="1"/>
</dbReference>
<evidence type="ECO:0000256" key="4">
    <source>
        <dbReference type="ARBA" id="ARBA00023015"/>
    </source>
</evidence>
<dbReference type="GO" id="GO:0016592">
    <property type="term" value="C:mediator complex"/>
    <property type="evidence" value="ECO:0007669"/>
    <property type="project" value="InterPro"/>
</dbReference>
<dbReference type="GO" id="GO:0003712">
    <property type="term" value="F:transcription coregulator activity"/>
    <property type="evidence" value="ECO:0007669"/>
    <property type="project" value="InterPro"/>
</dbReference>
<feature type="compositionally biased region" description="Basic and acidic residues" evidence="10">
    <location>
        <begin position="457"/>
        <end position="467"/>
    </location>
</feature>
<feature type="compositionally biased region" description="Basic and acidic residues" evidence="10">
    <location>
        <begin position="1222"/>
        <end position="1243"/>
    </location>
</feature>
<keyword evidence="12" id="KW-1185">Reference proteome</keyword>
<organism evidence="11 12">
    <name type="scientific">Puccinia striiformis f. sp. tritici PST-78</name>
    <dbReference type="NCBI Taxonomy" id="1165861"/>
    <lineage>
        <taxon>Eukaryota</taxon>
        <taxon>Fungi</taxon>
        <taxon>Dikarya</taxon>
        <taxon>Basidiomycota</taxon>
        <taxon>Pucciniomycotina</taxon>
        <taxon>Pucciniomycetes</taxon>
        <taxon>Pucciniales</taxon>
        <taxon>Pucciniaceae</taxon>
        <taxon>Puccinia</taxon>
    </lineage>
</organism>
<evidence type="ECO:0000256" key="9">
    <source>
        <dbReference type="RuleBase" id="RU364142"/>
    </source>
</evidence>
<feature type="compositionally biased region" description="Polar residues" evidence="10">
    <location>
        <begin position="893"/>
        <end position="903"/>
    </location>
</feature>
<reference evidence="12" key="1">
    <citation type="submission" date="2014-03" db="EMBL/GenBank/DDBJ databases">
        <title>The Genome Sequence of Puccinia striiformis f. sp. tritici PST-78.</title>
        <authorList>
            <consortium name="The Broad Institute Genome Sequencing Platform"/>
            <person name="Cuomo C."/>
            <person name="Hulbert S."/>
            <person name="Chen X."/>
            <person name="Walker B."/>
            <person name="Young S.K."/>
            <person name="Zeng Q."/>
            <person name="Gargeya S."/>
            <person name="Fitzgerald M."/>
            <person name="Haas B."/>
            <person name="Abouelleil A."/>
            <person name="Alvarado L."/>
            <person name="Arachchi H.M."/>
            <person name="Berlin A.M."/>
            <person name="Chapman S.B."/>
            <person name="Goldberg J."/>
            <person name="Griggs A."/>
            <person name="Gujja S."/>
            <person name="Hansen M."/>
            <person name="Howarth C."/>
            <person name="Imamovic A."/>
            <person name="Larimer J."/>
            <person name="McCowan C."/>
            <person name="Montmayeur A."/>
            <person name="Murphy C."/>
            <person name="Neiman D."/>
            <person name="Pearson M."/>
            <person name="Priest M."/>
            <person name="Roberts A."/>
            <person name="Saif S."/>
            <person name="Shea T."/>
            <person name="Sisk P."/>
            <person name="Sykes S."/>
            <person name="Wortman J."/>
            <person name="Nusbaum C."/>
            <person name="Birren B."/>
        </authorList>
    </citation>
    <scope>NUCLEOTIDE SEQUENCE [LARGE SCALE GENOMIC DNA]</scope>
    <source>
        <strain evidence="12">race PST-78</strain>
    </source>
</reference>
<dbReference type="GO" id="GO:0006357">
    <property type="term" value="P:regulation of transcription by RNA polymerase II"/>
    <property type="evidence" value="ECO:0007669"/>
    <property type="project" value="InterPro"/>
</dbReference>
<dbReference type="Proteomes" id="UP000054564">
    <property type="component" value="Unassembled WGS sequence"/>
</dbReference>
<evidence type="ECO:0000313" key="11">
    <source>
        <dbReference type="EMBL" id="KNE97784.1"/>
    </source>
</evidence>
<feature type="compositionally biased region" description="Basic and acidic residues" evidence="10">
    <location>
        <begin position="1104"/>
        <end position="1137"/>
    </location>
</feature>
<dbReference type="Pfam" id="PF08689">
    <property type="entry name" value="Med5"/>
    <property type="match status" value="1"/>
</dbReference>
<evidence type="ECO:0000256" key="10">
    <source>
        <dbReference type="SAM" id="MobiDB-lite"/>
    </source>
</evidence>
<evidence type="ECO:0000256" key="3">
    <source>
        <dbReference type="ARBA" id="ARBA00020628"/>
    </source>
</evidence>
<feature type="compositionally biased region" description="Low complexity" evidence="10">
    <location>
        <begin position="1046"/>
        <end position="1067"/>
    </location>
</feature>
<keyword evidence="4 9" id="KW-0805">Transcription regulation</keyword>
<feature type="compositionally biased region" description="Basic and acidic residues" evidence="10">
    <location>
        <begin position="1199"/>
        <end position="1215"/>
    </location>
</feature>
<keyword evidence="6 9" id="KW-0804">Transcription</keyword>
<dbReference type="STRING" id="1165861.A0A0L0VFJ0"/>
<evidence type="ECO:0000256" key="8">
    <source>
        <dbReference type="ARBA" id="ARBA00031256"/>
    </source>
</evidence>
<keyword evidence="5 9" id="KW-0010">Activator</keyword>
<feature type="region of interest" description="Disordered" evidence="10">
    <location>
        <begin position="887"/>
        <end position="924"/>
    </location>
</feature>
<evidence type="ECO:0000256" key="7">
    <source>
        <dbReference type="ARBA" id="ARBA00023242"/>
    </source>
</evidence>
<feature type="compositionally biased region" description="Basic and acidic residues" evidence="10">
    <location>
        <begin position="1077"/>
        <end position="1094"/>
    </location>
</feature>
<comment type="caution">
    <text evidence="11">The sequence shown here is derived from an EMBL/GenBank/DDBJ whole genome shotgun (WGS) entry which is preliminary data.</text>
</comment>
<evidence type="ECO:0000256" key="6">
    <source>
        <dbReference type="ARBA" id="ARBA00023163"/>
    </source>
</evidence>
<comment type="function">
    <text evidence="9">Component of the Mediator complex, a coactivator involved in the regulated transcription of nearly all RNA polymerase II-dependent genes. Mediator functions as a bridge to convey information from gene-specific regulatory proteins to the basal RNA polymerase II transcription machinery. Mediator is recruited to promoters by direct interactions with regulatory proteins and serves as a scaffold for the assembly of a functional preinitiation complex with RNA polymerase II and the general transcription factors.</text>
</comment>
<dbReference type="EMBL" id="AJIL01000064">
    <property type="protein sequence ID" value="KNE97784.1"/>
    <property type="molecule type" value="Genomic_DNA"/>
</dbReference>
<feature type="region of interest" description="Disordered" evidence="10">
    <location>
        <begin position="1043"/>
        <end position="1243"/>
    </location>
</feature>